<keyword evidence="2" id="KW-1185">Reference proteome</keyword>
<accession>A0A6A6AIM8</accession>
<gene>
    <name evidence="1" type="ORF">P153DRAFT_200667</name>
</gene>
<dbReference type="Proteomes" id="UP000799771">
    <property type="component" value="Unassembled WGS sequence"/>
</dbReference>
<protein>
    <submittedName>
        <fullName evidence="1">Uncharacterized protein</fullName>
    </submittedName>
</protein>
<dbReference type="EMBL" id="ML977502">
    <property type="protein sequence ID" value="KAF2131660.1"/>
    <property type="molecule type" value="Genomic_DNA"/>
</dbReference>
<dbReference type="GeneID" id="54402920"/>
<proteinExistence type="predicted"/>
<organism evidence="1 2">
    <name type="scientific">Dothidotthia symphoricarpi CBS 119687</name>
    <dbReference type="NCBI Taxonomy" id="1392245"/>
    <lineage>
        <taxon>Eukaryota</taxon>
        <taxon>Fungi</taxon>
        <taxon>Dikarya</taxon>
        <taxon>Ascomycota</taxon>
        <taxon>Pezizomycotina</taxon>
        <taxon>Dothideomycetes</taxon>
        <taxon>Pleosporomycetidae</taxon>
        <taxon>Pleosporales</taxon>
        <taxon>Dothidotthiaceae</taxon>
        <taxon>Dothidotthia</taxon>
    </lineage>
</organism>
<dbReference type="RefSeq" id="XP_033526047.1">
    <property type="nucleotide sequence ID" value="XM_033662488.1"/>
</dbReference>
<name>A0A6A6AIM8_9PLEO</name>
<evidence type="ECO:0000313" key="1">
    <source>
        <dbReference type="EMBL" id="KAF2131660.1"/>
    </source>
</evidence>
<evidence type="ECO:0000313" key="2">
    <source>
        <dbReference type="Proteomes" id="UP000799771"/>
    </source>
</evidence>
<sequence length="108" mass="12316">MPFSQTIRGHGTSQIFMQERVAPTVLLSRQQAAQPSSRALCASRSRYNKLSELQARRRTCSRSFVLVLVLGHQVPHSCVFTAVRTSLCRPLRMDRWSKTATHWLMAKC</sequence>
<reference evidence="1" key="1">
    <citation type="journal article" date="2020" name="Stud. Mycol.">
        <title>101 Dothideomycetes genomes: a test case for predicting lifestyles and emergence of pathogens.</title>
        <authorList>
            <person name="Haridas S."/>
            <person name="Albert R."/>
            <person name="Binder M."/>
            <person name="Bloem J."/>
            <person name="Labutti K."/>
            <person name="Salamov A."/>
            <person name="Andreopoulos B."/>
            <person name="Baker S."/>
            <person name="Barry K."/>
            <person name="Bills G."/>
            <person name="Bluhm B."/>
            <person name="Cannon C."/>
            <person name="Castanera R."/>
            <person name="Culley D."/>
            <person name="Daum C."/>
            <person name="Ezra D."/>
            <person name="Gonzalez J."/>
            <person name="Henrissat B."/>
            <person name="Kuo A."/>
            <person name="Liang C."/>
            <person name="Lipzen A."/>
            <person name="Lutzoni F."/>
            <person name="Magnuson J."/>
            <person name="Mondo S."/>
            <person name="Nolan M."/>
            <person name="Ohm R."/>
            <person name="Pangilinan J."/>
            <person name="Park H.-J."/>
            <person name="Ramirez L."/>
            <person name="Alfaro M."/>
            <person name="Sun H."/>
            <person name="Tritt A."/>
            <person name="Yoshinaga Y."/>
            <person name="Zwiers L.-H."/>
            <person name="Turgeon B."/>
            <person name="Goodwin S."/>
            <person name="Spatafora J."/>
            <person name="Crous P."/>
            <person name="Grigoriev I."/>
        </authorList>
    </citation>
    <scope>NUCLEOTIDE SEQUENCE</scope>
    <source>
        <strain evidence="1">CBS 119687</strain>
    </source>
</reference>
<dbReference type="AlphaFoldDB" id="A0A6A6AIM8"/>